<accession>A0AAJ0H5P8</accession>
<evidence type="ECO:0008006" key="3">
    <source>
        <dbReference type="Google" id="ProtNLM"/>
    </source>
</evidence>
<gene>
    <name evidence="1" type="ORF">B0T25DRAFT_618462</name>
</gene>
<dbReference type="InterPro" id="IPR052895">
    <property type="entry name" value="HetReg/Transcr_Mod"/>
</dbReference>
<evidence type="ECO:0000313" key="2">
    <source>
        <dbReference type="Proteomes" id="UP001275084"/>
    </source>
</evidence>
<sequence length="322" mass="35880">MRAVWTAEEACEAAAKSRKAEEKPQENIFTTALMTEPDPGSFAVFVDPGEEAQAARMAELGSDVFLEGHGLPALGSPLWASWRRFFSSDYFQRIWILQEFSLARKVRYHLGEKIRKLDSMLITAVCHAIREHSGANNNEYMRADGMTEDEVKRASNGLQLAWTMFHERVRQTSDAPRARTLIQTLVTGRHFAATDPRDKIFALLGLAGDGAAFQEHVSYAPTHEPVDIFTRFARVFVERGHGLSLLLQSGMGGSLERDVELPSWVPNWADPIPRTNPVLSTSTTNPRASLPSHLRVTNTYTLLARGALLGRITHLNDAFPPL</sequence>
<proteinExistence type="predicted"/>
<dbReference type="Proteomes" id="UP001275084">
    <property type="component" value="Unassembled WGS sequence"/>
</dbReference>
<dbReference type="EMBL" id="JAUIQD010000009">
    <property type="protein sequence ID" value="KAK3339822.1"/>
    <property type="molecule type" value="Genomic_DNA"/>
</dbReference>
<protein>
    <recommendedName>
        <fullName evidence="3">Heterokaryon incompatibility domain-containing protein</fullName>
    </recommendedName>
</protein>
<reference evidence="1" key="1">
    <citation type="journal article" date="2023" name="Mol. Phylogenet. Evol.">
        <title>Genome-scale phylogeny and comparative genomics of the fungal order Sordariales.</title>
        <authorList>
            <person name="Hensen N."/>
            <person name="Bonometti L."/>
            <person name="Westerberg I."/>
            <person name="Brannstrom I.O."/>
            <person name="Guillou S."/>
            <person name="Cros-Aarteil S."/>
            <person name="Calhoun S."/>
            <person name="Haridas S."/>
            <person name="Kuo A."/>
            <person name="Mondo S."/>
            <person name="Pangilinan J."/>
            <person name="Riley R."/>
            <person name="LaButti K."/>
            <person name="Andreopoulos B."/>
            <person name="Lipzen A."/>
            <person name="Chen C."/>
            <person name="Yan M."/>
            <person name="Daum C."/>
            <person name="Ng V."/>
            <person name="Clum A."/>
            <person name="Steindorff A."/>
            <person name="Ohm R.A."/>
            <person name="Martin F."/>
            <person name="Silar P."/>
            <person name="Natvig D.O."/>
            <person name="Lalanne C."/>
            <person name="Gautier V."/>
            <person name="Ament-Velasquez S.L."/>
            <person name="Kruys A."/>
            <person name="Hutchinson M.I."/>
            <person name="Powell A.J."/>
            <person name="Barry K."/>
            <person name="Miller A.N."/>
            <person name="Grigoriev I.V."/>
            <person name="Debuchy R."/>
            <person name="Gladieux P."/>
            <person name="Hiltunen Thoren M."/>
            <person name="Johannesson H."/>
        </authorList>
    </citation>
    <scope>NUCLEOTIDE SEQUENCE</scope>
    <source>
        <strain evidence="1">CBS 955.72</strain>
    </source>
</reference>
<organism evidence="1 2">
    <name type="scientific">Lasiosphaeria hispida</name>
    <dbReference type="NCBI Taxonomy" id="260671"/>
    <lineage>
        <taxon>Eukaryota</taxon>
        <taxon>Fungi</taxon>
        <taxon>Dikarya</taxon>
        <taxon>Ascomycota</taxon>
        <taxon>Pezizomycotina</taxon>
        <taxon>Sordariomycetes</taxon>
        <taxon>Sordariomycetidae</taxon>
        <taxon>Sordariales</taxon>
        <taxon>Lasiosphaeriaceae</taxon>
        <taxon>Lasiosphaeria</taxon>
    </lineage>
</organism>
<dbReference type="PANTHER" id="PTHR24148:SF64">
    <property type="entry name" value="HETEROKARYON INCOMPATIBILITY DOMAIN-CONTAINING PROTEIN"/>
    <property type="match status" value="1"/>
</dbReference>
<reference evidence="1" key="2">
    <citation type="submission" date="2023-06" db="EMBL/GenBank/DDBJ databases">
        <authorList>
            <consortium name="Lawrence Berkeley National Laboratory"/>
            <person name="Haridas S."/>
            <person name="Hensen N."/>
            <person name="Bonometti L."/>
            <person name="Westerberg I."/>
            <person name="Brannstrom I.O."/>
            <person name="Guillou S."/>
            <person name="Cros-Aarteil S."/>
            <person name="Calhoun S."/>
            <person name="Kuo A."/>
            <person name="Mondo S."/>
            <person name="Pangilinan J."/>
            <person name="Riley R."/>
            <person name="Labutti K."/>
            <person name="Andreopoulos B."/>
            <person name="Lipzen A."/>
            <person name="Chen C."/>
            <person name="Yanf M."/>
            <person name="Daum C."/>
            <person name="Ng V."/>
            <person name="Clum A."/>
            <person name="Steindorff A."/>
            <person name="Ohm R."/>
            <person name="Martin F."/>
            <person name="Silar P."/>
            <person name="Natvig D."/>
            <person name="Lalanne C."/>
            <person name="Gautier V."/>
            <person name="Ament-Velasquez S.L."/>
            <person name="Kruys A."/>
            <person name="Hutchinson M.I."/>
            <person name="Powell A.J."/>
            <person name="Barry K."/>
            <person name="Miller A.N."/>
            <person name="Grigoriev I.V."/>
            <person name="Debuchy R."/>
            <person name="Gladieux P."/>
            <person name="Thoren M.H."/>
            <person name="Johannesson H."/>
        </authorList>
    </citation>
    <scope>NUCLEOTIDE SEQUENCE</scope>
    <source>
        <strain evidence="1">CBS 955.72</strain>
    </source>
</reference>
<comment type="caution">
    <text evidence="1">The sequence shown here is derived from an EMBL/GenBank/DDBJ whole genome shotgun (WGS) entry which is preliminary data.</text>
</comment>
<keyword evidence="2" id="KW-1185">Reference proteome</keyword>
<dbReference type="AlphaFoldDB" id="A0AAJ0H5P8"/>
<evidence type="ECO:0000313" key="1">
    <source>
        <dbReference type="EMBL" id="KAK3339822.1"/>
    </source>
</evidence>
<name>A0AAJ0H5P8_9PEZI</name>
<dbReference type="PANTHER" id="PTHR24148">
    <property type="entry name" value="ANKYRIN REPEAT DOMAIN-CONTAINING PROTEIN 39 HOMOLOG-RELATED"/>
    <property type="match status" value="1"/>
</dbReference>
<feature type="non-terminal residue" evidence="1">
    <location>
        <position position="322"/>
    </location>
</feature>